<evidence type="ECO:0008006" key="4">
    <source>
        <dbReference type="Google" id="ProtNLM"/>
    </source>
</evidence>
<evidence type="ECO:0000256" key="1">
    <source>
        <dbReference type="SAM" id="Phobius"/>
    </source>
</evidence>
<reference evidence="2 3" key="1">
    <citation type="submission" date="2022-03" db="EMBL/GenBank/DDBJ databases">
        <title>Chryseobacterium sp. isolated from the Andong Sikhe.</title>
        <authorList>
            <person name="Won M."/>
            <person name="Kim S.-J."/>
            <person name="Kwon S.-W."/>
        </authorList>
    </citation>
    <scope>NUCLEOTIDE SEQUENCE [LARGE SCALE GENOMIC DNA]</scope>
    <source>
        <strain evidence="2 3">ADR-1</strain>
    </source>
</reference>
<accession>A0ABY4BH56</accession>
<proteinExistence type="predicted"/>
<sequence>MLQNNDEKISSFLFTAILPFLLIFIVYYGFQSSYVALKTMEKAPDFMFSSVYAYRVIPNFLSVYFTDFLSYFINTNLPGAKSFILKHGTIFYHSIFLINAVFFTASSVVLDKILKFSPNVLASDIRIRRLLQLVGFFVIAIVQYVPTNCDSLAVFFFLLGIYFSLKYYKFRKNIDLMMLCSTVFIATFVRETACLNIAFFGSLFFNYRNFKLSNFRFYRELLMVVFAFIIPYVGLRLIIQQEASLAEGFYLQQNFSSPFNLAGLLFGTIFLYFFYTICGTGERIVFKNFIILSVPYLGMITFVGLFWETRLFLPLILGGLVISSQNTHYLYKD</sequence>
<feature type="transmembrane region" description="Helical" evidence="1">
    <location>
        <begin position="51"/>
        <end position="70"/>
    </location>
</feature>
<keyword evidence="1" id="KW-0472">Membrane</keyword>
<keyword evidence="3" id="KW-1185">Reference proteome</keyword>
<feature type="transmembrane region" description="Helical" evidence="1">
    <location>
        <begin position="130"/>
        <end position="146"/>
    </location>
</feature>
<evidence type="ECO:0000313" key="2">
    <source>
        <dbReference type="EMBL" id="UOE38510.1"/>
    </source>
</evidence>
<feature type="transmembrane region" description="Helical" evidence="1">
    <location>
        <begin position="90"/>
        <end position="110"/>
    </location>
</feature>
<protein>
    <recommendedName>
        <fullName evidence="4">EpsG family protein</fullName>
    </recommendedName>
</protein>
<name>A0ABY4BH56_9FLAO</name>
<feature type="transmembrane region" description="Helical" evidence="1">
    <location>
        <begin position="12"/>
        <end position="30"/>
    </location>
</feature>
<evidence type="ECO:0000313" key="3">
    <source>
        <dbReference type="Proteomes" id="UP000831068"/>
    </source>
</evidence>
<keyword evidence="1" id="KW-0812">Transmembrane</keyword>
<dbReference type="Proteomes" id="UP000831068">
    <property type="component" value="Chromosome"/>
</dbReference>
<feature type="transmembrane region" description="Helical" evidence="1">
    <location>
        <begin position="259"/>
        <end position="277"/>
    </location>
</feature>
<organism evidence="2 3">
    <name type="scientific">Chryseobacterium oryzae</name>
    <dbReference type="NCBI Taxonomy" id="2929799"/>
    <lineage>
        <taxon>Bacteria</taxon>
        <taxon>Pseudomonadati</taxon>
        <taxon>Bacteroidota</taxon>
        <taxon>Flavobacteriia</taxon>
        <taxon>Flavobacteriales</taxon>
        <taxon>Weeksellaceae</taxon>
        <taxon>Chryseobacterium group</taxon>
        <taxon>Chryseobacterium</taxon>
    </lineage>
</organism>
<dbReference type="EMBL" id="CP094529">
    <property type="protein sequence ID" value="UOE38510.1"/>
    <property type="molecule type" value="Genomic_DNA"/>
</dbReference>
<gene>
    <name evidence="2" type="ORF">MTP08_01635</name>
</gene>
<feature type="transmembrane region" description="Helical" evidence="1">
    <location>
        <begin position="221"/>
        <end position="239"/>
    </location>
</feature>
<feature type="transmembrane region" description="Helical" evidence="1">
    <location>
        <begin position="289"/>
        <end position="307"/>
    </location>
</feature>
<dbReference type="RefSeq" id="WP_243576783.1">
    <property type="nucleotide sequence ID" value="NZ_CP094529.1"/>
</dbReference>
<keyword evidence="1" id="KW-1133">Transmembrane helix</keyword>